<feature type="region of interest" description="Disordered" evidence="1">
    <location>
        <begin position="1"/>
        <end position="20"/>
    </location>
</feature>
<dbReference type="Proteomes" id="UP000076761">
    <property type="component" value="Unassembled WGS sequence"/>
</dbReference>
<name>A0A165SDP9_9AGAM</name>
<keyword evidence="4" id="KW-1185">Reference proteome</keyword>
<dbReference type="AlphaFoldDB" id="A0A165SDP9"/>
<dbReference type="EMBL" id="KV425574">
    <property type="protein sequence ID" value="KZT25007.1"/>
    <property type="molecule type" value="Genomic_DNA"/>
</dbReference>
<feature type="domain" description="HNH nuclease" evidence="2">
    <location>
        <begin position="108"/>
        <end position="171"/>
    </location>
</feature>
<protein>
    <recommendedName>
        <fullName evidence="2">HNH nuclease domain-containing protein</fullName>
    </recommendedName>
</protein>
<organism evidence="3 4">
    <name type="scientific">Neolentinus lepideus HHB14362 ss-1</name>
    <dbReference type="NCBI Taxonomy" id="1314782"/>
    <lineage>
        <taxon>Eukaryota</taxon>
        <taxon>Fungi</taxon>
        <taxon>Dikarya</taxon>
        <taxon>Basidiomycota</taxon>
        <taxon>Agaricomycotina</taxon>
        <taxon>Agaricomycetes</taxon>
        <taxon>Gloeophyllales</taxon>
        <taxon>Gloeophyllaceae</taxon>
        <taxon>Neolentinus</taxon>
    </lineage>
</organism>
<evidence type="ECO:0000313" key="3">
    <source>
        <dbReference type="EMBL" id="KZT25007.1"/>
    </source>
</evidence>
<dbReference type="InterPro" id="IPR003615">
    <property type="entry name" value="HNH_nuc"/>
</dbReference>
<proteinExistence type="predicted"/>
<dbReference type="InParanoid" id="A0A165SDP9"/>
<evidence type="ECO:0000259" key="2">
    <source>
        <dbReference type="Pfam" id="PF13391"/>
    </source>
</evidence>
<reference evidence="3 4" key="1">
    <citation type="journal article" date="2016" name="Mol. Biol. Evol.">
        <title>Comparative Genomics of Early-Diverging Mushroom-Forming Fungi Provides Insights into the Origins of Lignocellulose Decay Capabilities.</title>
        <authorList>
            <person name="Nagy L.G."/>
            <person name="Riley R."/>
            <person name="Tritt A."/>
            <person name="Adam C."/>
            <person name="Daum C."/>
            <person name="Floudas D."/>
            <person name="Sun H."/>
            <person name="Yadav J.S."/>
            <person name="Pangilinan J."/>
            <person name="Larsson K.H."/>
            <person name="Matsuura K."/>
            <person name="Barry K."/>
            <person name="Labutti K."/>
            <person name="Kuo R."/>
            <person name="Ohm R.A."/>
            <person name="Bhattacharya S.S."/>
            <person name="Shirouzu T."/>
            <person name="Yoshinaga Y."/>
            <person name="Martin F.M."/>
            <person name="Grigoriev I.V."/>
            <person name="Hibbett D.S."/>
        </authorList>
    </citation>
    <scope>NUCLEOTIDE SEQUENCE [LARGE SCALE GENOMIC DNA]</scope>
    <source>
        <strain evidence="3 4">HHB14362 ss-1</strain>
    </source>
</reference>
<gene>
    <name evidence="3" type="ORF">NEOLEDRAFT_1148264</name>
</gene>
<dbReference type="STRING" id="1314782.A0A165SDP9"/>
<dbReference type="OrthoDB" id="3163863at2759"/>
<dbReference type="Pfam" id="PF13391">
    <property type="entry name" value="HNH_2"/>
    <property type="match status" value="1"/>
</dbReference>
<sequence length="274" mass="30284">MEDSSLDSGEPYHSDTGTDSLVADAKKIIEHARDVLEPMLDYAPSESGKRYVARQCAPSYCYEDRTPASIETADEKERRLLWEQVDAREDHRCAVSKAYHLHRKLDNQVPPDFDGNCMSLDVAHIIPLSGNSSDVSKKITLIGSDINTPKNAILMTNDCHILFGRFFLYFDASLHQFPHEPNKYWVKSTTDIHLPAMGKHSVVCTFSPHPTIDPPSAKLLAVHAALAKVLHASSVMKYFDKVISNMEGSTVLDSNGGSDIGLFLCSRLAIPAAV</sequence>
<evidence type="ECO:0000313" key="4">
    <source>
        <dbReference type="Proteomes" id="UP000076761"/>
    </source>
</evidence>
<evidence type="ECO:0000256" key="1">
    <source>
        <dbReference type="SAM" id="MobiDB-lite"/>
    </source>
</evidence>
<accession>A0A165SDP9</accession>